<reference evidence="2 4" key="2">
    <citation type="submission" date="2015-06" db="EMBL/GenBank/DDBJ databases">
        <title>Genome sequencing project of Bacillus galactosidilyticus PL133.</title>
        <authorList>
            <person name="Gaiero J."/>
            <person name="Nicol R."/>
            <person name="Habash M."/>
        </authorList>
    </citation>
    <scope>NUCLEOTIDE SEQUENCE [LARGE SCALE GENOMIC DNA]</scope>
    <source>
        <strain evidence="2 4">PL133</strain>
    </source>
</reference>
<name>A0A0Q9Y094_9BACI</name>
<dbReference type="PATRIC" id="fig|217031.4.peg.2053"/>
<gene>
    <name evidence="3" type="ORF">ABB05_14050</name>
    <name evidence="2" type="ORF">ACA29_06140</name>
</gene>
<organism evidence="2 4">
    <name type="scientific">Lederbergia galactosidilytica</name>
    <dbReference type="NCBI Taxonomy" id="217031"/>
    <lineage>
        <taxon>Bacteria</taxon>
        <taxon>Bacillati</taxon>
        <taxon>Bacillota</taxon>
        <taxon>Bacilli</taxon>
        <taxon>Bacillales</taxon>
        <taxon>Bacillaceae</taxon>
        <taxon>Lederbergia</taxon>
    </lineage>
</organism>
<accession>A0A0Q9Y094</accession>
<dbReference type="EMBL" id="LGPB01000063">
    <property type="protein sequence ID" value="KRG14427.1"/>
    <property type="molecule type" value="Genomic_DNA"/>
</dbReference>
<evidence type="ECO:0000313" key="5">
    <source>
        <dbReference type="Proteomes" id="UP000077881"/>
    </source>
</evidence>
<feature type="signal peptide" evidence="1">
    <location>
        <begin position="1"/>
        <end position="26"/>
    </location>
</feature>
<evidence type="ECO:0000313" key="2">
    <source>
        <dbReference type="EMBL" id="KRG14427.1"/>
    </source>
</evidence>
<keyword evidence="5" id="KW-1185">Reference proteome</keyword>
<evidence type="ECO:0000313" key="3">
    <source>
        <dbReference type="EMBL" id="OAK69091.1"/>
    </source>
</evidence>
<protein>
    <submittedName>
        <fullName evidence="2">Uncharacterized protein</fullName>
    </submittedName>
</protein>
<dbReference type="Proteomes" id="UP000053881">
    <property type="component" value="Unassembled WGS sequence"/>
</dbReference>
<dbReference type="AlphaFoldDB" id="A0A0Q9Y094"/>
<dbReference type="OrthoDB" id="2971378at2"/>
<evidence type="ECO:0000313" key="4">
    <source>
        <dbReference type="Proteomes" id="UP000053881"/>
    </source>
</evidence>
<evidence type="ECO:0000256" key="1">
    <source>
        <dbReference type="SAM" id="SignalP"/>
    </source>
</evidence>
<dbReference type="Proteomes" id="UP000077881">
    <property type="component" value="Unassembled WGS sequence"/>
</dbReference>
<dbReference type="RefSeq" id="WP_057984475.1">
    <property type="nucleotide sequence ID" value="NZ_JAGGKH010000005.1"/>
</dbReference>
<sequence length="167" mass="18031">MRKSRFLVSLLSAVLMLVFMSSPTFAAESEDASMIPTTGEPSIDPNYGEGTIKTPGIQLFANQYLAGGKSTISRSGSTVTVSGNTTARTSVDVIGVRITLQKWDAKKGTWINLSNLGEYKSYGSTFVAGSQKVTVSKGRYRTSNFHWIQKGGKLENASSVSTYIEVK</sequence>
<feature type="chain" id="PRO_5014238574" evidence="1">
    <location>
        <begin position="27"/>
        <end position="167"/>
    </location>
</feature>
<keyword evidence="1" id="KW-0732">Signal</keyword>
<dbReference type="STRING" id="217031.ABB05_14050"/>
<comment type="caution">
    <text evidence="2">The sequence shown here is derived from an EMBL/GenBank/DDBJ whole genome shotgun (WGS) entry which is preliminary data.</text>
</comment>
<dbReference type="EMBL" id="LDJR01000054">
    <property type="protein sequence ID" value="OAK69091.1"/>
    <property type="molecule type" value="Genomic_DNA"/>
</dbReference>
<reference evidence="3 5" key="1">
    <citation type="submission" date="2015-05" db="EMBL/GenBank/DDBJ databases">
        <title>Comparison of genome.</title>
        <authorList>
            <person name="Zheng Z."/>
            <person name="Sun M."/>
        </authorList>
    </citation>
    <scope>NUCLEOTIDE SEQUENCE [LARGE SCALE GENOMIC DNA]</scope>
    <source>
        <strain evidence="3 5">G25-74</strain>
    </source>
</reference>
<proteinExistence type="predicted"/>